<dbReference type="OrthoDB" id="200338at2157"/>
<gene>
    <name evidence="2" type="ORF">AUR64_02455</name>
</gene>
<keyword evidence="3" id="KW-1185">Reference proteome</keyword>
<feature type="transmembrane region" description="Helical" evidence="1">
    <location>
        <begin position="71"/>
        <end position="90"/>
    </location>
</feature>
<organism evidence="2 3">
    <name type="scientific">Haloprofundus marisrubri</name>
    <dbReference type="NCBI Taxonomy" id="1514971"/>
    <lineage>
        <taxon>Archaea</taxon>
        <taxon>Methanobacteriati</taxon>
        <taxon>Methanobacteriota</taxon>
        <taxon>Stenosarchaea group</taxon>
        <taxon>Halobacteria</taxon>
        <taxon>Halobacteriales</taxon>
        <taxon>Haloferacaceae</taxon>
        <taxon>Haloprofundus</taxon>
    </lineage>
</organism>
<evidence type="ECO:0000313" key="3">
    <source>
        <dbReference type="Proteomes" id="UP000054387"/>
    </source>
</evidence>
<evidence type="ECO:0000256" key="1">
    <source>
        <dbReference type="SAM" id="Phobius"/>
    </source>
</evidence>
<keyword evidence="1" id="KW-0812">Transmembrane</keyword>
<feature type="transmembrane region" description="Helical" evidence="1">
    <location>
        <begin position="119"/>
        <end position="138"/>
    </location>
</feature>
<dbReference type="GO" id="GO:0016787">
    <property type="term" value="F:hydrolase activity"/>
    <property type="evidence" value="ECO:0007669"/>
    <property type="project" value="UniProtKB-KW"/>
</dbReference>
<keyword evidence="1" id="KW-0472">Membrane</keyword>
<proteinExistence type="predicted"/>
<dbReference type="AlphaFoldDB" id="A0A0W1R3G1"/>
<dbReference type="STRING" id="1514971.AUR64_02455"/>
<keyword evidence="1" id="KW-1133">Transmembrane helix</keyword>
<keyword evidence="2" id="KW-0378">Hydrolase</keyword>
<feature type="transmembrane region" description="Helical" evidence="1">
    <location>
        <begin position="42"/>
        <end position="64"/>
    </location>
</feature>
<evidence type="ECO:0000313" key="2">
    <source>
        <dbReference type="EMBL" id="KTG07722.1"/>
    </source>
</evidence>
<accession>A0A0W1R3G1</accession>
<reference evidence="2 3" key="1">
    <citation type="submission" date="2015-12" db="EMBL/GenBank/DDBJ databases">
        <title>Haloprofundus marisrubri gen. nov., sp. nov., an extremely halophilic archaeon isolated from the Discovery deep brine-seawater interface in the Red Sea.</title>
        <authorList>
            <person name="Zhang G."/>
            <person name="Stingl U."/>
            <person name="Rashid M."/>
        </authorList>
    </citation>
    <scope>NUCLEOTIDE SEQUENCE [LARGE SCALE GENOMIC DNA]</scope>
    <source>
        <strain evidence="2 3">SB9</strain>
    </source>
</reference>
<sequence length="153" mass="16689">MLFATHLLAAAVLARVRRLPVFAVVLGAALPDLIDKPLATSGVVEMFHTVGHTALLFPLALAVALTGRHGVAIAVGWALHLFMDALHIVINGRPTDALFLFWPLVVPPTPLAIPPGEFFWYYLWSPSFFLEVAIWTVVGVTTAKHLHATWADH</sequence>
<dbReference type="EMBL" id="LOPU01000040">
    <property type="protein sequence ID" value="KTG07722.1"/>
    <property type="molecule type" value="Genomic_DNA"/>
</dbReference>
<name>A0A0W1R3G1_9EURY</name>
<dbReference type="RefSeq" id="WP_058583553.1">
    <property type="nucleotide sequence ID" value="NZ_LOPU01000040.1"/>
</dbReference>
<dbReference type="Proteomes" id="UP000054387">
    <property type="component" value="Unassembled WGS sequence"/>
</dbReference>
<comment type="caution">
    <text evidence="2">The sequence shown here is derived from an EMBL/GenBank/DDBJ whole genome shotgun (WGS) entry which is preliminary data.</text>
</comment>
<protein>
    <submittedName>
        <fullName evidence="2">Metal-dependent hydrolase</fullName>
    </submittedName>
</protein>